<evidence type="ECO:0000313" key="3">
    <source>
        <dbReference type="Proteomes" id="UP000037122"/>
    </source>
</evidence>
<protein>
    <recommendedName>
        <fullName evidence="4">Secreted protein</fullName>
    </recommendedName>
</protein>
<reference evidence="3" key="1">
    <citation type="journal article" date="2015" name="BMC Genomics">
        <title>Draft genome of a commonly misdiagnosed multidrug resistant pathogen Candida auris.</title>
        <authorList>
            <person name="Chatterjee S."/>
            <person name="Alampalli S.V."/>
            <person name="Nageshan R.K."/>
            <person name="Chettiar S.T."/>
            <person name="Joshi S."/>
            <person name="Tatu U.S."/>
        </authorList>
    </citation>
    <scope>NUCLEOTIDE SEQUENCE [LARGE SCALE GENOMIC DNA]</scope>
    <source>
        <strain evidence="3">6684</strain>
    </source>
</reference>
<dbReference type="VEuPathDB" id="FungiDB:QG37_04393"/>
<dbReference type="EMBL" id="LGST01000031">
    <property type="protein sequence ID" value="KND98501.1"/>
    <property type="molecule type" value="Genomic_DNA"/>
</dbReference>
<gene>
    <name evidence="2" type="ORF">QG37_04393</name>
</gene>
<evidence type="ECO:0000313" key="2">
    <source>
        <dbReference type="EMBL" id="KND98501.1"/>
    </source>
</evidence>
<name>A0A0L0NWG0_CANAR</name>
<organism evidence="2 3">
    <name type="scientific">Candidozyma auris</name>
    <name type="common">Yeast</name>
    <name type="synonym">Candida auris</name>
    <dbReference type="NCBI Taxonomy" id="498019"/>
    <lineage>
        <taxon>Eukaryota</taxon>
        <taxon>Fungi</taxon>
        <taxon>Dikarya</taxon>
        <taxon>Ascomycota</taxon>
        <taxon>Saccharomycotina</taxon>
        <taxon>Pichiomycetes</taxon>
        <taxon>Metschnikowiaceae</taxon>
        <taxon>Candidozyma</taxon>
    </lineage>
</organism>
<dbReference type="Proteomes" id="UP000037122">
    <property type="component" value="Unassembled WGS sequence"/>
</dbReference>
<accession>A0A0L0NWG0</accession>
<keyword evidence="1" id="KW-0732">Signal</keyword>
<dbReference type="AlphaFoldDB" id="A0A0L0NWG0"/>
<feature type="signal peptide" evidence="1">
    <location>
        <begin position="1"/>
        <end position="32"/>
    </location>
</feature>
<sequence>MMLWSSAMNHILRFRFILGQIIVSLCAAKALADRHYHTLHSETHSETLIVLPTQLEFETRLCSEQYKKKVHFRHSSTRQVYYNKSLIHHKMCLTTLLRHLSFSEAVSRDAEFTILLKLLKTLPYLIQEQLIQ</sequence>
<proteinExistence type="predicted"/>
<evidence type="ECO:0008006" key="4">
    <source>
        <dbReference type="Google" id="ProtNLM"/>
    </source>
</evidence>
<evidence type="ECO:0000256" key="1">
    <source>
        <dbReference type="SAM" id="SignalP"/>
    </source>
</evidence>
<comment type="caution">
    <text evidence="2">The sequence shown here is derived from an EMBL/GenBank/DDBJ whole genome shotgun (WGS) entry which is preliminary data.</text>
</comment>
<feature type="chain" id="PRO_5005545356" description="Secreted protein" evidence="1">
    <location>
        <begin position="33"/>
        <end position="132"/>
    </location>
</feature>